<evidence type="ECO:0000256" key="1">
    <source>
        <dbReference type="ARBA" id="ARBA00004141"/>
    </source>
</evidence>
<comment type="subunit">
    <text evidence="6">Component of the oligosaccharyltransferase (OST) complex.</text>
</comment>
<evidence type="ECO:0000313" key="8">
    <source>
        <dbReference type="Proteomes" id="UP000030690"/>
    </source>
</evidence>
<gene>
    <name evidence="7" type="ORF">PFFVO_03714</name>
</gene>
<feature type="transmembrane region" description="Helical" evidence="6">
    <location>
        <begin position="56"/>
        <end position="79"/>
    </location>
</feature>
<evidence type="ECO:0000313" key="7">
    <source>
        <dbReference type="EMBL" id="ETW17375.1"/>
    </source>
</evidence>
<dbReference type="SMR" id="A0A024V576"/>
<dbReference type="GO" id="GO:0008250">
    <property type="term" value="C:oligosaccharyltransferase complex"/>
    <property type="evidence" value="ECO:0007669"/>
    <property type="project" value="UniProtKB-UniRule"/>
</dbReference>
<evidence type="ECO:0000256" key="4">
    <source>
        <dbReference type="ARBA" id="ARBA00022989"/>
    </source>
</evidence>
<sequence>MNATENNSVDLEPFNSILDRKYFPYFFFLFEIYSIISIFCLFDYNNVNRTKQSIKTNLILCFMASINIGLSIYFLLLYFDVCV</sequence>
<reference evidence="7 8" key="1">
    <citation type="submission" date="2013-02" db="EMBL/GenBank/DDBJ databases">
        <title>The Genome Annotation of Plasmodium falciparum Vietnam Oak-Knoll (FVO).</title>
        <authorList>
            <consortium name="The Broad Institute Genome Sequencing Platform"/>
            <consortium name="The Broad Institute Genome Sequencing Center for Infectious Disease"/>
            <person name="Neafsey D."/>
            <person name="Hoffman S."/>
            <person name="Volkman S."/>
            <person name="Rosenthal P."/>
            <person name="Walker B."/>
            <person name="Young S.K."/>
            <person name="Zeng Q."/>
            <person name="Gargeya S."/>
            <person name="Fitzgerald M."/>
            <person name="Haas B."/>
            <person name="Abouelleil A."/>
            <person name="Allen A.W."/>
            <person name="Alvarado L."/>
            <person name="Arachchi H.M."/>
            <person name="Berlin A.M."/>
            <person name="Chapman S.B."/>
            <person name="Gainer-Dewar J."/>
            <person name="Goldberg J."/>
            <person name="Griggs A."/>
            <person name="Gujja S."/>
            <person name="Hansen M."/>
            <person name="Howarth C."/>
            <person name="Imamovic A."/>
            <person name="Ireland A."/>
            <person name="Larimer J."/>
            <person name="McCowan C."/>
            <person name="Murphy C."/>
            <person name="Pearson M."/>
            <person name="Poon T.W."/>
            <person name="Priest M."/>
            <person name="Roberts A."/>
            <person name="Saif S."/>
            <person name="Shea T."/>
            <person name="Sisk P."/>
            <person name="Sykes S."/>
            <person name="Wortman J."/>
            <person name="Nusbaum C."/>
            <person name="Birren B."/>
        </authorList>
    </citation>
    <scope>NUCLEOTIDE SEQUENCE [LARGE SCALE GENOMIC DNA]</scope>
    <source>
        <strain evidence="8">Vietnam Oak-Knoll (FVO)</strain>
    </source>
</reference>
<feature type="transmembrane region" description="Helical" evidence="6">
    <location>
        <begin position="22"/>
        <end position="44"/>
    </location>
</feature>
<dbReference type="OrthoDB" id="369557at2759"/>
<reference evidence="7 8" key="2">
    <citation type="submission" date="2013-02" db="EMBL/GenBank/DDBJ databases">
        <title>The Genome Sequence of Plasmodium falciparum Vietnam Oak-Knoll (FVO).</title>
        <authorList>
            <consortium name="The Broad Institute Genome Sequencing Platform"/>
            <consortium name="The Broad Institute Genome Sequencing Center for Infectious Disease"/>
            <person name="Neafsey D."/>
            <person name="Cheeseman I."/>
            <person name="Volkman S."/>
            <person name="Adams J."/>
            <person name="Walker B."/>
            <person name="Young S.K."/>
            <person name="Zeng Q."/>
            <person name="Gargeya S."/>
            <person name="Fitzgerald M."/>
            <person name="Haas B."/>
            <person name="Abouelleil A."/>
            <person name="Alvarado L."/>
            <person name="Arachchi H.M."/>
            <person name="Berlin A.M."/>
            <person name="Chapman S.B."/>
            <person name="Dewar J."/>
            <person name="Goldberg J."/>
            <person name="Griggs A."/>
            <person name="Gujja S."/>
            <person name="Hansen M."/>
            <person name="Howarth C."/>
            <person name="Imamovic A."/>
            <person name="Larimer J."/>
            <person name="McCowan C."/>
            <person name="Murphy C."/>
            <person name="Neiman D."/>
            <person name="Pearson M."/>
            <person name="Priest M."/>
            <person name="Roberts A."/>
            <person name="Saif S."/>
            <person name="Shea T."/>
            <person name="Sisk P."/>
            <person name="Sykes S."/>
            <person name="Wortman J."/>
            <person name="Nusbaum C."/>
            <person name="Birren B."/>
        </authorList>
    </citation>
    <scope>NUCLEOTIDE SEQUENCE [LARGE SCALE GENOMIC DNA]</scope>
    <source>
        <strain evidence="8">Vietnam Oak-Knoll (FVO)</strain>
    </source>
</reference>
<protein>
    <recommendedName>
        <fullName evidence="6">Dolichyl-diphosphooligosaccharide-protein glycosyltransferase subunit OST5</fullName>
    </recommendedName>
</protein>
<dbReference type="AlphaFoldDB" id="A0A024V576"/>
<comment type="similarity">
    <text evidence="2 6">Belongs to the OST5 family.</text>
</comment>
<name>A0A024V576_PLAFA</name>
<dbReference type="Proteomes" id="UP000030690">
    <property type="component" value="Unassembled WGS sequence"/>
</dbReference>
<keyword evidence="5 6" id="KW-0472">Membrane</keyword>
<evidence type="ECO:0000256" key="3">
    <source>
        <dbReference type="ARBA" id="ARBA00022692"/>
    </source>
</evidence>
<dbReference type="Pfam" id="PF05251">
    <property type="entry name" value="Ost5"/>
    <property type="match status" value="1"/>
</dbReference>
<dbReference type="InterPro" id="IPR007915">
    <property type="entry name" value="TMEM258/Ost5"/>
</dbReference>
<evidence type="ECO:0000256" key="2">
    <source>
        <dbReference type="ARBA" id="ARBA00009825"/>
    </source>
</evidence>
<dbReference type="EMBL" id="KI925127">
    <property type="protein sequence ID" value="ETW17375.1"/>
    <property type="molecule type" value="Genomic_DNA"/>
</dbReference>
<evidence type="ECO:0000256" key="5">
    <source>
        <dbReference type="ARBA" id="ARBA00023136"/>
    </source>
</evidence>
<keyword evidence="3 6" id="KW-0812">Transmembrane</keyword>
<proteinExistence type="inferred from homology"/>
<organism evidence="7 8">
    <name type="scientific">Plasmodium falciparum Vietnam Oak-Knoll</name>
    <name type="common">FVO</name>
    <dbReference type="NCBI Taxonomy" id="1036723"/>
    <lineage>
        <taxon>Eukaryota</taxon>
        <taxon>Sar</taxon>
        <taxon>Alveolata</taxon>
        <taxon>Apicomplexa</taxon>
        <taxon>Aconoidasida</taxon>
        <taxon>Haemosporida</taxon>
        <taxon>Plasmodiidae</taxon>
        <taxon>Plasmodium</taxon>
        <taxon>Plasmodium (Laverania)</taxon>
    </lineage>
</organism>
<comment type="function">
    <text evidence="6">Subunit of the oligosaccharyl transferase (OST) complex that catalyzes the initial transfer of a defined glycan (Glc(3)Man(9)GlcNAc(2) in eukaryotes) from the lipid carrier dolichol-pyrophosphate to an asparagine residue within an Asn-X-Ser/Thr consensus motif in nascent polypeptide chains, the first step in protein N-glycosylation. N-glycosylation occurs cotranslationally and the complex associates with the Sec61 complex at the channel-forming translocon complex that mediates protein translocation across the endoplasmic reticulum (ER). All subunits are required for a maximal enzyme activity.</text>
</comment>
<comment type="subcellular location">
    <subcellularLocation>
        <location evidence="1 6">Membrane</location>
        <topology evidence="1 6">Multi-pass membrane protein</topology>
    </subcellularLocation>
</comment>
<dbReference type="GO" id="GO:0006487">
    <property type="term" value="P:protein N-linked glycosylation"/>
    <property type="evidence" value="ECO:0007669"/>
    <property type="project" value="UniProtKB-UniRule"/>
</dbReference>
<accession>A0A024V576</accession>
<keyword evidence="4 6" id="KW-1133">Transmembrane helix</keyword>
<evidence type="ECO:0000256" key="6">
    <source>
        <dbReference type="RuleBase" id="RU367008"/>
    </source>
</evidence>